<organism evidence="8 9">
    <name type="scientific">Pieris macdunnoughi</name>
    <dbReference type="NCBI Taxonomy" id="345717"/>
    <lineage>
        <taxon>Eukaryota</taxon>
        <taxon>Metazoa</taxon>
        <taxon>Ecdysozoa</taxon>
        <taxon>Arthropoda</taxon>
        <taxon>Hexapoda</taxon>
        <taxon>Insecta</taxon>
        <taxon>Pterygota</taxon>
        <taxon>Neoptera</taxon>
        <taxon>Endopterygota</taxon>
        <taxon>Lepidoptera</taxon>
        <taxon>Glossata</taxon>
        <taxon>Ditrysia</taxon>
        <taxon>Papilionoidea</taxon>
        <taxon>Pieridae</taxon>
        <taxon>Pierinae</taxon>
        <taxon>Pieris</taxon>
    </lineage>
</organism>
<evidence type="ECO:0000256" key="2">
    <source>
        <dbReference type="ARBA" id="ARBA00022729"/>
    </source>
</evidence>
<dbReference type="Gene3D" id="3.40.50.1820">
    <property type="entry name" value="alpha/beta hydrolase"/>
    <property type="match status" value="1"/>
</dbReference>
<keyword evidence="6" id="KW-0325">Glycoprotein</keyword>
<dbReference type="AlphaFoldDB" id="A0A821RXU9"/>
<dbReference type="EMBL" id="CAJOBZ010000014">
    <property type="protein sequence ID" value="CAF4845735.1"/>
    <property type="molecule type" value="Genomic_DNA"/>
</dbReference>
<comment type="caution">
    <text evidence="8">The sequence shown here is derived from an EMBL/GenBank/DDBJ whole genome shotgun (WGS) entry which is preliminary data.</text>
</comment>
<dbReference type="Proteomes" id="UP000663880">
    <property type="component" value="Unassembled WGS sequence"/>
</dbReference>
<evidence type="ECO:0000256" key="3">
    <source>
        <dbReference type="ARBA" id="ARBA00022801"/>
    </source>
</evidence>
<name>A0A821RXU9_9NEOP</name>
<dbReference type="OrthoDB" id="9974421at2759"/>
<evidence type="ECO:0000313" key="9">
    <source>
        <dbReference type="Proteomes" id="UP000663880"/>
    </source>
</evidence>
<keyword evidence="5" id="KW-0443">Lipid metabolism</keyword>
<dbReference type="InterPro" id="IPR029058">
    <property type="entry name" value="AB_hydrolase_fold"/>
</dbReference>
<sequence>MKKKDITRRVHSGYAGWVQIKNIQDTRKWLHNFSNARPAKSTDDWLTSGVKSGLGYLLAEQGYDVWMGNARGNKYSRSNVRKSPSEKDFWDFSFHEIGVIYLPTMIDFILKKTNKSSLIYIGHSQGTSTFFVMSSIRPEYNAKIDLMIALSPIAWMSHLKSPLLNYLKPYYATLELVATSLGIHEVFQDTPFLRLFQKTFCGGVLTSLLICQNALYSIGGFNYDQMNLKQLPVIFNHFSSGASTKQLWHYAQLINSGYFRQYDYRLKNVAKYGTLSPPSYPVEKITAPVAIFYGDGDWLSDVSDAKILKSYLRKLF</sequence>
<dbReference type="GO" id="GO:0016042">
    <property type="term" value="P:lipid catabolic process"/>
    <property type="evidence" value="ECO:0007669"/>
    <property type="project" value="UniProtKB-KW"/>
</dbReference>
<evidence type="ECO:0000259" key="7">
    <source>
        <dbReference type="Pfam" id="PF00561"/>
    </source>
</evidence>
<keyword evidence="4" id="KW-0442">Lipid degradation</keyword>
<dbReference type="Pfam" id="PF00561">
    <property type="entry name" value="Abhydrolase_1"/>
    <property type="match status" value="1"/>
</dbReference>
<evidence type="ECO:0000256" key="1">
    <source>
        <dbReference type="ARBA" id="ARBA00010701"/>
    </source>
</evidence>
<dbReference type="FunFam" id="3.40.50.1820:FF:000057">
    <property type="entry name" value="Lipase"/>
    <property type="match status" value="1"/>
</dbReference>
<dbReference type="GO" id="GO:0016787">
    <property type="term" value="F:hydrolase activity"/>
    <property type="evidence" value="ECO:0007669"/>
    <property type="project" value="UniProtKB-KW"/>
</dbReference>
<dbReference type="InterPro" id="IPR000073">
    <property type="entry name" value="AB_hydrolase_1"/>
</dbReference>
<evidence type="ECO:0000256" key="4">
    <source>
        <dbReference type="ARBA" id="ARBA00022963"/>
    </source>
</evidence>
<dbReference type="SUPFAM" id="SSF53474">
    <property type="entry name" value="alpha/beta-Hydrolases"/>
    <property type="match status" value="1"/>
</dbReference>
<keyword evidence="3" id="KW-0378">Hydrolase</keyword>
<gene>
    <name evidence="8" type="ORF">PMACD_LOCUS6613</name>
</gene>
<dbReference type="PANTHER" id="PTHR11005">
    <property type="entry name" value="LYSOSOMAL ACID LIPASE-RELATED"/>
    <property type="match status" value="1"/>
</dbReference>
<accession>A0A821RXU9</accession>
<protein>
    <recommendedName>
        <fullName evidence="7">AB hydrolase-1 domain-containing protein</fullName>
    </recommendedName>
</protein>
<keyword evidence="2" id="KW-0732">Signal</keyword>
<feature type="domain" description="AB hydrolase-1" evidence="7">
    <location>
        <begin position="52"/>
        <end position="168"/>
    </location>
</feature>
<keyword evidence="9" id="KW-1185">Reference proteome</keyword>
<evidence type="ECO:0000256" key="6">
    <source>
        <dbReference type="ARBA" id="ARBA00023180"/>
    </source>
</evidence>
<reference evidence="8" key="1">
    <citation type="submission" date="2021-02" db="EMBL/GenBank/DDBJ databases">
        <authorList>
            <person name="Steward A R."/>
        </authorList>
    </citation>
    <scope>NUCLEOTIDE SEQUENCE</scope>
</reference>
<evidence type="ECO:0000313" key="8">
    <source>
        <dbReference type="EMBL" id="CAF4845735.1"/>
    </source>
</evidence>
<comment type="similarity">
    <text evidence="1">Belongs to the AB hydrolase superfamily. Lipase family.</text>
</comment>
<evidence type="ECO:0000256" key="5">
    <source>
        <dbReference type="ARBA" id="ARBA00023098"/>
    </source>
</evidence>
<proteinExistence type="inferred from homology"/>